<proteinExistence type="predicted"/>
<dbReference type="EMBL" id="CAEZXA010000157">
    <property type="protein sequence ID" value="CAB4684439.1"/>
    <property type="molecule type" value="Genomic_DNA"/>
</dbReference>
<name>A0A6J6NDW2_9ZZZZ</name>
<accession>A0A6J6NDW2</accession>
<organism evidence="1">
    <name type="scientific">freshwater metagenome</name>
    <dbReference type="NCBI Taxonomy" id="449393"/>
    <lineage>
        <taxon>unclassified sequences</taxon>
        <taxon>metagenomes</taxon>
        <taxon>ecological metagenomes</taxon>
    </lineage>
</organism>
<dbReference type="AlphaFoldDB" id="A0A6J6NDW2"/>
<gene>
    <name evidence="1" type="ORF">UFOPK2334_01379</name>
</gene>
<dbReference type="SUPFAM" id="SSF159245">
    <property type="entry name" value="AttH-like"/>
    <property type="match status" value="1"/>
</dbReference>
<protein>
    <submittedName>
        <fullName evidence="1">Unannotated protein</fullName>
    </submittedName>
</protein>
<sequence length="424" mass="47052">MAPVKMMMESDPRAVPTTVLNVLCETVTTLPTVRRQGLLSPSSATPTQVATVTYMITSFDDYPIHQTSEPIAHTESGDPSAYDRYFFNGYSRDGEIFFAAAMGLYPNRHVIDASFSVIRNGEQINVHTSGRAPMDRAECTRVGPISIDVITPMKKHRITVEAPEHGIRADLTYQASSLPYEEPPFLVRAGNRKVMSYTRLTQLGTWSGWLEVDGVRIEVSPENVVGSRDRSWGIRGIGERVQMGAPLNLPPQFYWLWAPVWFEGFGTVFDVNEYSDGQRWHESGAMLIGADTIKHAHAVSYDYAWENNTRRAEKFSLSYKFAHDSAELVFTPIVHFQMNGLGYLHPEWAHGNWKGELETGGDRFSVPVEDPLLLHNLHTQTLSTVVCTLSDGTVHRGIGVLETLVLGAHAPSGFTGVSDGHSKG</sequence>
<evidence type="ECO:0000313" key="1">
    <source>
        <dbReference type="EMBL" id="CAB4684439.1"/>
    </source>
</evidence>
<reference evidence="1" key="1">
    <citation type="submission" date="2020-05" db="EMBL/GenBank/DDBJ databases">
        <authorList>
            <person name="Chiriac C."/>
            <person name="Salcher M."/>
            <person name="Ghai R."/>
            <person name="Kavagutti S V."/>
        </authorList>
    </citation>
    <scope>NUCLEOTIDE SEQUENCE</scope>
</reference>